<accession>A0A2I0JYD9</accession>
<reference evidence="1 2" key="1">
    <citation type="submission" date="2017-11" db="EMBL/GenBank/DDBJ databases">
        <title>De-novo sequencing of pomegranate (Punica granatum L.) genome.</title>
        <authorList>
            <person name="Akparov Z."/>
            <person name="Amiraslanov A."/>
            <person name="Hajiyeva S."/>
            <person name="Abbasov M."/>
            <person name="Kaur K."/>
            <person name="Hamwieh A."/>
            <person name="Solovyev V."/>
            <person name="Salamov A."/>
            <person name="Braich B."/>
            <person name="Kosarev P."/>
            <person name="Mahmoud A."/>
            <person name="Hajiyev E."/>
            <person name="Babayeva S."/>
            <person name="Izzatullayeva V."/>
            <person name="Mammadov A."/>
            <person name="Mammadov A."/>
            <person name="Sharifova S."/>
            <person name="Ojaghi J."/>
            <person name="Eynullazada K."/>
            <person name="Bayramov B."/>
            <person name="Abdulazimova A."/>
            <person name="Shahmuradov I."/>
        </authorList>
    </citation>
    <scope>NUCLEOTIDE SEQUENCE [LARGE SCALE GENOMIC DNA]</scope>
    <source>
        <strain evidence="2">cv. AG2017</strain>
        <tissue evidence="1">Leaf</tissue>
    </source>
</reference>
<comment type="caution">
    <text evidence="1">The sequence shown here is derived from an EMBL/GenBank/DDBJ whole genome shotgun (WGS) entry which is preliminary data.</text>
</comment>
<evidence type="ECO:0000313" key="1">
    <source>
        <dbReference type="EMBL" id="PKI61358.1"/>
    </source>
</evidence>
<dbReference type="STRING" id="22663.A0A2I0JYD9"/>
<sequence>MAETSSSVADTPASPAPEEKSDGSALSSTTKSIAEIAEDVQRTVMESRDSAIRSARSLQQNSSTQLRSLQDFAGHVKSQYHTYEDAFISKVKDELKNTREHPGAAIGLSLAAGLLLLRGPRKFLFRQTIGRLQSEEAQFNRAEKTVKDLDISVDLMKNESKKLLERTALAEKDMKQGLTDLTTAGSQIQRLAKSAYKVETQAAELMDDLREIPGRDALKLRAEVASMLSHLKRQRLALEKRILKISELGVAV</sequence>
<dbReference type="PANTHER" id="PTHR34554">
    <property type="entry name" value="RGS1-HXK1-INTERACTING PROTEIN 1"/>
    <property type="match status" value="1"/>
</dbReference>
<protein>
    <submittedName>
        <fullName evidence="1">Uncharacterized protein</fullName>
    </submittedName>
</protein>
<dbReference type="Proteomes" id="UP000233551">
    <property type="component" value="Unassembled WGS sequence"/>
</dbReference>
<keyword evidence="2" id="KW-1185">Reference proteome</keyword>
<evidence type="ECO:0000313" key="2">
    <source>
        <dbReference type="Proteomes" id="UP000233551"/>
    </source>
</evidence>
<dbReference type="InterPro" id="IPR053284">
    <property type="entry name" value="RGS1-HXK1_interactor"/>
</dbReference>
<gene>
    <name evidence="1" type="ORF">CRG98_018260</name>
</gene>
<dbReference type="OrthoDB" id="1914410at2759"/>
<dbReference type="AlphaFoldDB" id="A0A2I0JYD9"/>
<name>A0A2I0JYD9_PUNGR</name>
<dbReference type="EMBL" id="PGOL01001047">
    <property type="protein sequence ID" value="PKI61358.1"/>
    <property type="molecule type" value="Genomic_DNA"/>
</dbReference>
<organism evidence="1 2">
    <name type="scientific">Punica granatum</name>
    <name type="common">Pomegranate</name>
    <dbReference type="NCBI Taxonomy" id="22663"/>
    <lineage>
        <taxon>Eukaryota</taxon>
        <taxon>Viridiplantae</taxon>
        <taxon>Streptophyta</taxon>
        <taxon>Embryophyta</taxon>
        <taxon>Tracheophyta</taxon>
        <taxon>Spermatophyta</taxon>
        <taxon>Magnoliopsida</taxon>
        <taxon>eudicotyledons</taxon>
        <taxon>Gunneridae</taxon>
        <taxon>Pentapetalae</taxon>
        <taxon>rosids</taxon>
        <taxon>malvids</taxon>
        <taxon>Myrtales</taxon>
        <taxon>Lythraceae</taxon>
        <taxon>Punica</taxon>
    </lineage>
</organism>
<dbReference type="PANTHER" id="PTHR34554:SF2">
    <property type="entry name" value="RGS1-HXK1-INTERACTING PROTEIN 1"/>
    <property type="match status" value="1"/>
</dbReference>
<dbReference type="GeneID" id="116209896"/>
<proteinExistence type="predicted"/>